<keyword evidence="2" id="KW-0067">ATP-binding</keyword>
<evidence type="ECO:0000259" key="3">
    <source>
        <dbReference type="Pfam" id="PF01656"/>
    </source>
</evidence>
<dbReference type="InterPro" id="IPR050625">
    <property type="entry name" value="ParA/MinD_ATPase"/>
</dbReference>
<dbReference type="RefSeq" id="WP_090013034.1">
    <property type="nucleotide sequence ID" value="NZ_FNET01000023.1"/>
</dbReference>
<dbReference type="GO" id="GO:0009898">
    <property type="term" value="C:cytoplasmic side of plasma membrane"/>
    <property type="evidence" value="ECO:0007669"/>
    <property type="project" value="TreeGrafter"/>
</dbReference>
<dbReference type="Gene3D" id="3.40.50.300">
    <property type="entry name" value="P-loop containing nucleotide triphosphate hydrolases"/>
    <property type="match status" value="1"/>
</dbReference>
<reference evidence="5" key="1">
    <citation type="submission" date="2016-10" db="EMBL/GenBank/DDBJ databases">
        <authorList>
            <person name="Varghese N."/>
            <person name="Submissions S."/>
        </authorList>
    </citation>
    <scope>NUCLEOTIDE SEQUENCE [LARGE SCALE GENOMIC DNA]</scope>
    <source>
        <strain evidence="5">DSM 44796</strain>
    </source>
</reference>
<evidence type="ECO:0000256" key="2">
    <source>
        <dbReference type="ARBA" id="ARBA00022840"/>
    </source>
</evidence>
<dbReference type="Pfam" id="PF01656">
    <property type="entry name" value="CbiA"/>
    <property type="match status" value="1"/>
</dbReference>
<feature type="domain" description="CobQ/CobB/MinD/ParA nucleotide binding" evidence="3">
    <location>
        <begin position="6"/>
        <end position="46"/>
    </location>
</feature>
<dbReference type="PANTHER" id="PTHR43384">
    <property type="entry name" value="SEPTUM SITE-DETERMINING PROTEIN MIND HOMOLOG, CHLOROPLASTIC-RELATED"/>
    <property type="match status" value="1"/>
</dbReference>
<dbReference type="PANTHER" id="PTHR43384:SF6">
    <property type="entry name" value="SEPTUM SITE-DETERMINING PROTEIN MIND HOMOLOG, CHLOROPLASTIC"/>
    <property type="match status" value="1"/>
</dbReference>
<dbReference type="GO" id="GO:0051782">
    <property type="term" value="P:negative regulation of cell division"/>
    <property type="evidence" value="ECO:0007669"/>
    <property type="project" value="TreeGrafter"/>
</dbReference>
<dbReference type="AlphaFoldDB" id="A0A1G9UBJ1"/>
<proteinExistence type="predicted"/>
<gene>
    <name evidence="4" type="ORF">SAMN04488074_123106</name>
</gene>
<dbReference type="InterPro" id="IPR002586">
    <property type="entry name" value="CobQ/CobB/MinD/ParA_Nub-bd_dom"/>
</dbReference>
<name>A0A1G9UBJ1_9PSEU</name>
<protein>
    <submittedName>
        <fullName evidence="4">CobQ/CobB/MinD/ParA nucleotide binding domain-containing protein</fullName>
    </submittedName>
</protein>
<dbReference type="NCBIfam" id="NF047398">
    <property type="entry name" value="AAA_KGGVGR"/>
    <property type="match status" value="1"/>
</dbReference>
<dbReference type="GO" id="GO:0005829">
    <property type="term" value="C:cytosol"/>
    <property type="evidence" value="ECO:0007669"/>
    <property type="project" value="TreeGrafter"/>
</dbReference>
<dbReference type="InterPro" id="IPR027417">
    <property type="entry name" value="P-loop_NTPase"/>
</dbReference>
<evidence type="ECO:0000313" key="4">
    <source>
        <dbReference type="EMBL" id="SDM56895.1"/>
    </source>
</evidence>
<dbReference type="Proteomes" id="UP000199682">
    <property type="component" value="Unassembled WGS sequence"/>
</dbReference>
<evidence type="ECO:0000313" key="5">
    <source>
        <dbReference type="Proteomes" id="UP000199682"/>
    </source>
</evidence>
<dbReference type="SUPFAM" id="SSF52540">
    <property type="entry name" value="P-loop containing nucleoside triphosphate hydrolases"/>
    <property type="match status" value="1"/>
</dbReference>
<accession>A0A1G9UBJ1</accession>
<sequence>MSGTVITFYSYKGGVGRSFTLANTAVLLARWGYRVLAIDWDLEAPGLHLYFRPHLSQMPDSGVVDLAYDFIRKVEAPEPHTVRVDVEGGVLDLMAAGKVVGNKLDASYTYRMQQIDWSDLYEQGFAAFLEDRRDEWTAKYDFVLIDSRTGVSDIAGICTAQLPDRLVVVFTANEQNLNEVVDIAHLADMARDRLPYDRPRHQVMPVLSRLDNRMEYQRAEEWQQKCVGVVAPLFGNWLVKGVTPEQMVRHLTVPYISYWSFGELLPVMDERPPSPDQISFALETVAAVIAHQFDRTDLLADNRDAYVAGARSRRRQFDWDLLVSSPRTLWRTGTELITELRLLGLTADRSVSGDPEFLDQTGDPAEHLCLVVDGELSRWQLTEAERFVRRTLRPDGAQRQMFCLLTRGTDRERLPGFLRNLRHLEFDPASRPVRVARELHDLIRATPAPETEPDLEALRGAEAALRELPELLPYAGRFALIDETVLGMTSALDDGDMDLLRDRSADLLLLSKSHRDGAGIEVPARLRAEVGDLLTRIDRRINALTN</sequence>
<dbReference type="GO" id="GO:0005524">
    <property type="term" value="F:ATP binding"/>
    <property type="evidence" value="ECO:0007669"/>
    <property type="project" value="UniProtKB-KW"/>
</dbReference>
<organism evidence="4 5">
    <name type="scientific">Lentzea albidocapillata subsp. violacea</name>
    <dbReference type="NCBI Taxonomy" id="128104"/>
    <lineage>
        <taxon>Bacteria</taxon>
        <taxon>Bacillati</taxon>
        <taxon>Actinomycetota</taxon>
        <taxon>Actinomycetes</taxon>
        <taxon>Pseudonocardiales</taxon>
        <taxon>Pseudonocardiaceae</taxon>
        <taxon>Lentzea</taxon>
    </lineage>
</organism>
<evidence type="ECO:0000256" key="1">
    <source>
        <dbReference type="ARBA" id="ARBA00022741"/>
    </source>
</evidence>
<dbReference type="EMBL" id="FNET01000023">
    <property type="protein sequence ID" value="SDM56895.1"/>
    <property type="molecule type" value="Genomic_DNA"/>
</dbReference>
<dbReference type="GO" id="GO:0016887">
    <property type="term" value="F:ATP hydrolysis activity"/>
    <property type="evidence" value="ECO:0007669"/>
    <property type="project" value="TreeGrafter"/>
</dbReference>
<keyword evidence="1" id="KW-0547">Nucleotide-binding</keyword>